<feature type="signal peptide" evidence="1">
    <location>
        <begin position="1"/>
        <end position="49"/>
    </location>
</feature>
<evidence type="ECO:0000313" key="3">
    <source>
        <dbReference type="Proteomes" id="UP001430804"/>
    </source>
</evidence>
<accession>A0ABS6WS44</accession>
<name>A0ABS6WS44_9HYPH</name>
<comment type="caution">
    <text evidence="2">The sequence shown here is derived from an EMBL/GenBank/DDBJ whole genome shotgun (WGS) entry which is preliminary data.</text>
</comment>
<keyword evidence="1" id="KW-0732">Signal</keyword>
<evidence type="ECO:0000313" key="2">
    <source>
        <dbReference type="EMBL" id="MBW3098756.1"/>
    </source>
</evidence>
<dbReference type="EMBL" id="JAHWQX010000004">
    <property type="protein sequence ID" value="MBW3098756.1"/>
    <property type="molecule type" value="Genomic_DNA"/>
</dbReference>
<feature type="chain" id="PRO_5045954332" description="DUF945 family protein" evidence="1">
    <location>
        <begin position="50"/>
        <end position="409"/>
    </location>
</feature>
<keyword evidence="3" id="KW-1185">Reference proteome</keyword>
<gene>
    <name evidence="2" type="ORF">KY465_15835</name>
</gene>
<dbReference type="RefSeq" id="WP_219203072.1">
    <property type="nucleotide sequence ID" value="NZ_JAHWQX010000004.1"/>
</dbReference>
<reference evidence="2" key="1">
    <citation type="submission" date="2021-07" db="EMBL/GenBank/DDBJ databases">
        <title>Pseudohoeflea marina sp. nov. a polyhydroxyalcanoate-producing bacterium.</title>
        <authorList>
            <person name="Zheng W."/>
            <person name="Yu S."/>
            <person name="Huang Y."/>
        </authorList>
    </citation>
    <scope>NUCLEOTIDE SEQUENCE</scope>
    <source>
        <strain evidence="2">DP4N28-3</strain>
    </source>
</reference>
<evidence type="ECO:0008006" key="4">
    <source>
        <dbReference type="Google" id="ProtNLM"/>
    </source>
</evidence>
<organism evidence="2 3">
    <name type="scientific">Pseudohoeflea coraliihabitans</name>
    <dbReference type="NCBI Taxonomy" id="2860393"/>
    <lineage>
        <taxon>Bacteria</taxon>
        <taxon>Pseudomonadati</taxon>
        <taxon>Pseudomonadota</taxon>
        <taxon>Alphaproteobacteria</taxon>
        <taxon>Hyphomicrobiales</taxon>
        <taxon>Rhizobiaceae</taxon>
        <taxon>Pseudohoeflea</taxon>
    </lineage>
</organism>
<dbReference type="Proteomes" id="UP001430804">
    <property type="component" value="Unassembled WGS sequence"/>
</dbReference>
<sequence length="409" mass="43652">MVFSPLATHFNSRPCTLPAGRLPVRVRRCAQGLACSALLLAGSSLSAWALDKDDFLAKMNAAFAASDGQLTYSGAELDGGTLTLQGASMQTGEQKVVLGDLIYSGISEAEGGGYIVERISSEESRISDDDVEVVLEDVELRGVRIPADAAMTGLDTMMVYDSFRTGRIVARDDGSAIVSVASISVDVERMGNNEGLTFTLTSEGVSVDTAVFEEAPARRVLTDLGYDALTGRTSTQGQWEAETGRVQIRDHVITVDGLGSVRLTADFTGYTPAFIAAMRDQSSAGDEASAMNLLGAMQQFNLQEAAVRFKDDSLTRQLLEYYGGKQGVSGEQMAEAAKAAAPFMAAKLGIPELQKQITEAANRFFDNPQSLTVTARPEKPVPFSQLLGTAMVAPRGLYEMLNVRVTAND</sequence>
<proteinExistence type="predicted"/>
<evidence type="ECO:0000256" key="1">
    <source>
        <dbReference type="SAM" id="SignalP"/>
    </source>
</evidence>
<protein>
    <recommendedName>
        <fullName evidence="4">DUF945 family protein</fullName>
    </recommendedName>
</protein>